<organism evidence="1 2">
    <name type="scientific">Hypoxylon rubiginosum</name>
    <dbReference type="NCBI Taxonomy" id="110542"/>
    <lineage>
        <taxon>Eukaryota</taxon>
        <taxon>Fungi</taxon>
        <taxon>Dikarya</taxon>
        <taxon>Ascomycota</taxon>
        <taxon>Pezizomycotina</taxon>
        <taxon>Sordariomycetes</taxon>
        <taxon>Xylariomycetidae</taxon>
        <taxon>Xylariales</taxon>
        <taxon>Hypoxylaceae</taxon>
        <taxon>Hypoxylon</taxon>
    </lineage>
</organism>
<evidence type="ECO:0000313" key="1">
    <source>
        <dbReference type="EMBL" id="KAI4868896.1"/>
    </source>
</evidence>
<evidence type="ECO:0000313" key="2">
    <source>
        <dbReference type="Proteomes" id="UP001497700"/>
    </source>
</evidence>
<keyword evidence="2" id="KW-1185">Reference proteome</keyword>
<sequence length="651" mass="72833">MPASIYKPLDRDRREIRLLYLDWNGNDDEIITCRMTTASLKERLSYAALSYVWGTQPPTEDVVVNGTKVLITKSLHAAFWYLRKNEILRRAPPLGLWADAICINQPDLAERGHQVKLMGSVYSDAFYVISWLGEPTGGPDDMNFDLVREIAAHQAEKGSAIDQLEDDLPMDEDFGWMARDPKYYTPDSDRLCRNACWNAAVHISYSDFWTRIWIFQEMVLASCADRHIFLYGTDSVSSYLLKSYNQFISRMIRMRPNPPTIVPLDLWDHILHELSPVHIFDLAWGVRRSSEQPPGPIVSFISHVCSATNPRDIVYGLLGVAAIDVTPDYEKPLADVYRDWFSACLAGPMDPSLFQWAGIGYGPSTVENLPSWVSNLIMDKEQSSSAVEPPLLSWSEDLHVEPRRVVSGNVLSIHGVLLDSVSQVDHPCRTCDPAEPDPEFWRFCIDHIASARKGESSYGGLPPLQVVLGVLSHGADEWGNVEISLPLGHTHPLVQNFREFLGGGGSLDDRKAAVEKLGLAGTDDIHETLDRNLFGPQDGVTDVPPIAAEVPDEPGITKEDWHYAPLGLIYRSRKNAFFRTEGGYLGKGPPETLPGDKVCLLDGPNLLGLLRRTDDSTWAYVGTCWVEGLSHGRSIPMIQDEQLPIEIFNLR</sequence>
<dbReference type="EMBL" id="MU393434">
    <property type="protein sequence ID" value="KAI4868896.1"/>
    <property type="molecule type" value="Genomic_DNA"/>
</dbReference>
<comment type="caution">
    <text evidence="1">The sequence shown here is derived from an EMBL/GenBank/DDBJ whole genome shotgun (WGS) entry which is preliminary data.</text>
</comment>
<gene>
    <name evidence="1" type="ORF">F4820DRAFT_75723</name>
</gene>
<dbReference type="Proteomes" id="UP001497700">
    <property type="component" value="Unassembled WGS sequence"/>
</dbReference>
<protein>
    <submittedName>
        <fullName evidence="1">Heterokaryon incompatibility protein-domain-containing protein</fullName>
    </submittedName>
</protein>
<reference evidence="1 2" key="1">
    <citation type="journal article" date="2022" name="New Phytol.">
        <title>Ecological generalism drives hyperdiversity of secondary metabolite gene clusters in xylarialean endophytes.</title>
        <authorList>
            <person name="Franco M.E.E."/>
            <person name="Wisecaver J.H."/>
            <person name="Arnold A.E."/>
            <person name="Ju Y.M."/>
            <person name="Slot J.C."/>
            <person name="Ahrendt S."/>
            <person name="Moore L.P."/>
            <person name="Eastman K.E."/>
            <person name="Scott K."/>
            <person name="Konkel Z."/>
            <person name="Mondo S.J."/>
            <person name="Kuo A."/>
            <person name="Hayes R.D."/>
            <person name="Haridas S."/>
            <person name="Andreopoulos B."/>
            <person name="Riley R."/>
            <person name="LaButti K."/>
            <person name="Pangilinan J."/>
            <person name="Lipzen A."/>
            <person name="Amirebrahimi M."/>
            <person name="Yan J."/>
            <person name="Adam C."/>
            <person name="Keymanesh K."/>
            <person name="Ng V."/>
            <person name="Louie K."/>
            <person name="Northen T."/>
            <person name="Drula E."/>
            <person name="Henrissat B."/>
            <person name="Hsieh H.M."/>
            <person name="Youens-Clark K."/>
            <person name="Lutzoni F."/>
            <person name="Miadlikowska J."/>
            <person name="Eastwood D.C."/>
            <person name="Hamelin R.C."/>
            <person name="Grigoriev I.V."/>
            <person name="U'Ren J.M."/>
        </authorList>
    </citation>
    <scope>NUCLEOTIDE SEQUENCE [LARGE SCALE GENOMIC DNA]</scope>
    <source>
        <strain evidence="1 2">CBS 119005</strain>
    </source>
</reference>
<accession>A0ACB9ZAL5</accession>
<name>A0ACB9ZAL5_9PEZI</name>
<proteinExistence type="predicted"/>